<dbReference type="GO" id="GO:0005656">
    <property type="term" value="C:nuclear pre-replicative complex"/>
    <property type="evidence" value="ECO:0007669"/>
    <property type="project" value="TreeGrafter"/>
</dbReference>
<evidence type="ECO:0000256" key="2">
    <source>
        <dbReference type="ARBA" id="ARBA00022737"/>
    </source>
</evidence>
<accession>A0A0K0FYG6</accession>
<dbReference type="PROSITE" id="PS50294">
    <property type="entry name" value="WD_REPEATS_REGION"/>
    <property type="match status" value="2"/>
</dbReference>
<name>A0A0K0FYG6_STRVS</name>
<feature type="repeat" description="WD" evidence="3">
    <location>
        <begin position="126"/>
        <end position="159"/>
    </location>
</feature>
<dbReference type="InterPro" id="IPR045227">
    <property type="entry name" value="WDR18/Ipi3/RID3"/>
</dbReference>
<feature type="repeat" description="WD" evidence="3">
    <location>
        <begin position="277"/>
        <end position="318"/>
    </location>
</feature>
<keyword evidence="4" id="KW-0175">Coiled coil</keyword>
<dbReference type="Pfam" id="PF00400">
    <property type="entry name" value="WD40"/>
    <property type="match status" value="2"/>
</dbReference>
<evidence type="ECO:0000313" key="5">
    <source>
        <dbReference type="Proteomes" id="UP000035680"/>
    </source>
</evidence>
<dbReference type="Gene3D" id="2.130.10.10">
    <property type="entry name" value="YVTN repeat-like/Quinoprotein amine dehydrogenase"/>
    <property type="match status" value="2"/>
</dbReference>
<dbReference type="SMART" id="SM00320">
    <property type="entry name" value="WD40"/>
    <property type="match status" value="3"/>
</dbReference>
<dbReference type="AlphaFoldDB" id="A0A0K0FYG6"/>
<reference evidence="5" key="1">
    <citation type="submission" date="2014-07" db="EMBL/GenBank/DDBJ databases">
        <authorList>
            <person name="Martin A.A"/>
            <person name="De Silva N."/>
        </authorList>
    </citation>
    <scope>NUCLEOTIDE SEQUENCE</scope>
</reference>
<reference evidence="6" key="2">
    <citation type="submission" date="2015-08" db="UniProtKB">
        <authorList>
            <consortium name="WormBaseParasite"/>
        </authorList>
    </citation>
    <scope>IDENTIFICATION</scope>
</reference>
<feature type="coiled-coil region" evidence="4">
    <location>
        <begin position="403"/>
        <end position="430"/>
    </location>
</feature>
<protein>
    <submittedName>
        <fullName evidence="6">Pre-rRNA-processing protein pro-1 (inferred by orthology to a C. elegans protein)</fullName>
    </submittedName>
</protein>
<evidence type="ECO:0000256" key="4">
    <source>
        <dbReference type="SAM" id="Coils"/>
    </source>
</evidence>
<keyword evidence="5" id="KW-1185">Reference proteome</keyword>
<evidence type="ECO:0000256" key="3">
    <source>
        <dbReference type="PROSITE-ProRule" id="PRU00221"/>
    </source>
</evidence>
<dbReference type="PANTHER" id="PTHR18763">
    <property type="entry name" value="WD-REPEAT PROTEIN 18"/>
    <property type="match status" value="1"/>
</dbReference>
<dbReference type="SUPFAM" id="SSF50998">
    <property type="entry name" value="Quinoprotein alcohol dehydrogenase-like"/>
    <property type="match status" value="1"/>
</dbReference>
<dbReference type="InterPro" id="IPR001680">
    <property type="entry name" value="WD40_rpt"/>
</dbReference>
<dbReference type="STRING" id="75913.A0A0K0FYG6"/>
<dbReference type="Proteomes" id="UP000035680">
    <property type="component" value="Unassembled WGS sequence"/>
</dbReference>
<organism evidence="5 6">
    <name type="scientific">Strongyloides venezuelensis</name>
    <name type="common">Threadworm</name>
    <dbReference type="NCBI Taxonomy" id="75913"/>
    <lineage>
        <taxon>Eukaryota</taxon>
        <taxon>Metazoa</taxon>
        <taxon>Ecdysozoa</taxon>
        <taxon>Nematoda</taxon>
        <taxon>Chromadorea</taxon>
        <taxon>Rhabditida</taxon>
        <taxon>Tylenchina</taxon>
        <taxon>Panagrolaimomorpha</taxon>
        <taxon>Strongyloidoidea</taxon>
        <taxon>Strongyloididae</taxon>
        <taxon>Strongyloides</taxon>
    </lineage>
</organism>
<evidence type="ECO:0000256" key="1">
    <source>
        <dbReference type="ARBA" id="ARBA00022574"/>
    </source>
</evidence>
<dbReference type="GO" id="GO:0006364">
    <property type="term" value="P:rRNA processing"/>
    <property type="evidence" value="ECO:0007669"/>
    <property type="project" value="TreeGrafter"/>
</dbReference>
<keyword evidence="2" id="KW-0677">Repeat</keyword>
<dbReference type="PROSITE" id="PS50082">
    <property type="entry name" value="WD_REPEATS_2"/>
    <property type="match status" value="2"/>
</dbReference>
<proteinExistence type="predicted"/>
<sequence length="431" mass="48048">MLAKKSSEELLLISCTSSDPFSTLIVDIASGSAVWGLKGHEFRSGNGCQDICPLGIDGDYMVCTENEGKWLHIFSTNNKNRFHQVSHLNEPLENMIINNEGSMIFASFGSKLYVWQIFNGLLLAIFDDHYQKITNLKLSSDDSLLFTSSADGNVHVYNVTDLYNFCKSPNTKPTPLFEYRPHSLAITDMIVTKGANPRIITCSDDHSLAMYSMSQQKIILKITADKPLKSCGIDAAESRLFIGNDMGNIAIIELYNIGGSTEKFIVTTGEKVSIPILEGHDCAVSKISVNTDGSILATGDINGGYRIWDIASRQTIKTSTMKNGIRILKFVPNWECLHSSNYVLPKRRFSYFQRVLSEPSGIIGVLSDSSSENVITNDRLDEMFEHYFDSAIKSFNELKNKASDEDSETVKTLKKEIERLQNEVKILADNI</sequence>
<dbReference type="InterPro" id="IPR011047">
    <property type="entry name" value="Quinoprotein_ADH-like_sf"/>
</dbReference>
<dbReference type="InterPro" id="IPR015943">
    <property type="entry name" value="WD40/YVTN_repeat-like_dom_sf"/>
</dbReference>
<dbReference type="GO" id="GO:0006261">
    <property type="term" value="P:DNA-templated DNA replication"/>
    <property type="evidence" value="ECO:0007669"/>
    <property type="project" value="TreeGrafter"/>
</dbReference>
<keyword evidence="1 3" id="KW-0853">WD repeat</keyword>
<dbReference type="PANTHER" id="PTHR18763:SF0">
    <property type="entry name" value="WD REPEAT-CONTAINING PROTEIN 18"/>
    <property type="match status" value="1"/>
</dbReference>
<evidence type="ECO:0000313" key="6">
    <source>
        <dbReference type="WBParaSite" id="SVE_1749200.2"/>
    </source>
</evidence>
<dbReference type="WBParaSite" id="SVE_1749200.2">
    <property type="protein sequence ID" value="SVE_1749200.2"/>
    <property type="gene ID" value="SVE_1749200"/>
</dbReference>
<dbReference type="GO" id="GO:0120330">
    <property type="term" value="C:rixosome complex"/>
    <property type="evidence" value="ECO:0007669"/>
    <property type="project" value="TreeGrafter"/>
</dbReference>